<dbReference type="NCBIfam" id="TIGR01752">
    <property type="entry name" value="flav_long"/>
    <property type="match status" value="1"/>
</dbReference>
<evidence type="ECO:0000259" key="8">
    <source>
        <dbReference type="PROSITE" id="PS50902"/>
    </source>
</evidence>
<evidence type="ECO:0000256" key="3">
    <source>
        <dbReference type="ARBA" id="ARBA00022448"/>
    </source>
</evidence>
<reference evidence="9 10" key="1">
    <citation type="submission" date="2020-08" db="EMBL/GenBank/DDBJ databases">
        <title>Genomic Encyclopedia of Type Strains, Phase IV (KMG-IV): sequencing the most valuable type-strain genomes for metagenomic binning, comparative biology and taxonomic classification.</title>
        <authorList>
            <person name="Goeker M."/>
        </authorList>
    </citation>
    <scope>NUCLEOTIDE SEQUENCE [LARGE SCALE GENOMIC DNA]</scope>
    <source>
        <strain evidence="9 10">DSM 104969</strain>
    </source>
</reference>
<comment type="similarity">
    <text evidence="2 7">Belongs to the flavodoxin family.</text>
</comment>
<dbReference type="Gene3D" id="3.40.50.360">
    <property type="match status" value="1"/>
</dbReference>
<dbReference type="InterPro" id="IPR008254">
    <property type="entry name" value="Flavodoxin/NO_synth"/>
</dbReference>
<evidence type="ECO:0000256" key="4">
    <source>
        <dbReference type="ARBA" id="ARBA00022630"/>
    </source>
</evidence>
<dbReference type="Proteomes" id="UP000555103">
    <property type="component" value="Unassembled WGS sequence"/>
</dbReference>
<comment type="function">
    <text evidence="7">Low-potential electron donor to a number of redox enzymes.</text>
</comment>
<dbReference type="EMBL" id="JACIEP010000009">
    <property type="protein sequence ID" value="MBB4036767.1"/>
    <property type="molecule type" value="Genomic_DNA"/>
</dbReference>
<dbReference type="InterPro" id="IPR029039">
    <property type="entry name" value="Flavoprotein-like_sf"/>
</dbReference>
<gene>
    <name evidence="9" type="ORF">GGR21_002680</name>
</gene>
<dbReference type="RefSeq" id="WP_183307663.1">
    <property type="nucleotide sequence ID" value="NZ_JACIEP010000009.1"/>
</dbReference>
<protein>
    <recommendedName>
        <fullName evidence="7">Flavodoxin</fullName>
    </recommendedName>
</protein>
<dbReference type="GO" id="GO:0010181">
    <property type="term" value="F:FMN binding"/>
    <property type="evidence" value="ECO:0007669"/>
    <property type="project" value="UniProtKB-UniRule"/>
</dbReference>
<dbReference type="SUPFAM" id="SSF52218">
    <property type="entry name" value="Flavoproteins"/>
    <property type="match status" value="1"/>
</dbReference>
<keyword evidence="4 7" id="KW-0285">Flavoprotein</keyword>
<evidence type="ECO:0000256" key="6">
    <source>
        <dbReference type="ARBA" id="ARBA00022982"/>
    </source>
</evidence>
<evidence type="ECO:0000313" key="9">
    <source>
        <dbReference type="EMBL" id="MBB4036767.1"/>
    </source>
</evidence>
<dbReference type="GO" id="GO:0009055">
    <property type="term" value="F:electron transfer activity"/>
    <property type="evidence" value="ECO:0007669"/>
    <property type="project" value="UniProtKB-UniRule"/>
</dbReference>
<dbReference type="PANTHER" id="PTHR42809:SF1">
    <property type="entry name" value="FLAVODOXIN 1"/>
    <property type="match status" value="1"/>
</dbReference>
<dbReference type="PROSITE" id="PS00201">
    <property type="entry name" value="FLAVODOXIN"/>
    <property type="match status" value="1"/>
</dbReference>
<dbReference type="InterPro" id="IPR001226">
    <property type="entry name" value="Flavodoxin_CS"/>
</dbReference>
<evidence type="ECO:0000256" key="5">
    <source>
        <dbReference type="ARBA" id="ARBA00022643"/>
    </source>
</evidence>
<comment type="caution">
    <text evidence="9">The sequence shown here is derived from an EMBL/GenBank/DDBJ whole genome shotgun (WGS) entry which is preliminary data.</text>
</comment>
<dbReference type="PROSITE" id="PS50902">
    <property type="entry name" value="FLAVODOXIN_LIKE"/>
    <property type="match status" value="1"/>
</dbReference>
<dbReference type="Pfam" id="PF00258">
    <property type="entry name" value="Flavodoxin_1"/>
    <property type="match status" value="1"/>
</dbReference>
<evidence type="ECO:0000256" key="2">
    <source>
        <dbReference type="ARBA" id="ARBA00005267"/>
    </source>
</evidence>
<keyword evidence="5 7" id="KW-0288">FMN</keyword>
<proteinExistence type="inferred from homology"/>
<dbReference type="AlphaFoldDB" id="A0A840CL27"/>
<evidence type="ECO:0000256" key="1">
    <source>
        <dbReference type="ARBA" id="ARBA00001917"/>
    </source>
</evidence>
<evidence type="ECO:0000256" key="7">
    <source>
        <dbReference type="PIRNR" id="PIRNR038996"/>
    </source>
</evidence>
<accession>A0A840CL27</accession>
<dbReference type="PANTHER" id="PTHR42809">
    <property type="entry name" value="FLAVODOXIN 2"/>
    <property type="match status" value="1"/>
</dbReference>
<keyword evidence="6 7" id="KW-0249">Electron transport</keyword>
<organism evidence="9 10">
    <name type="scientific">Dysgonomonas hofstadii</name>
    <dbReference type="NCBI Taxonomy" id="637886"/>
    <lineage>
        <taxon>Bacteria</taxon>
        <taxon>Pseudomonadati</taxon>
        <taxon>Bacteroidota</taxon>
        <taxon>Bacteroidia</taxon>
        <taxon>Bacteroidales</taxon>
        <taxon>Dysgonomonadaceae</taxon>
        <taxon>Dysgonomonas</taxon>
    </lineage>
</organism>
<dbReference type="InterPro" id="IPR010086">
    <property type="entry name" value="Flavodoxin_lc"/>
</dbReference>
<keyword evidence="3 7" id="KW-0813">Transport</keyword>
<name>A0A840CL27_9BACT</name>
<keyword evidence="10" id="KW-1185">Reference proteome</keyword>
<dbReference type="PIRSF" id="PIRSF038996">
    <property type="entry name" value="FldA"/>
    <property type="match status" value="1"/>
</dbReference>
<evidence type="ECO:0000313" key="10">
    <source>
        <dbReference type="Proteomes" id="UP000555103"/>
    </source>
</evidence>
<feature type="domain" description="Flavodoxin-like" evidence="8">
    <location>
        <begin position="4"/>
        <end position="164"/>
    </location>
</feature>
<dbReference type="NCBIfam" id="NF006739">
    <property type="entry name" value="PRK09267.1-5"/>
    <property type="match status" value="1"/>
</dbReference>
<comment type="cofactor">
    <cofactor evidence="1 7">
        <name>FMN</name>
        <dbReference type="ChEBI" id="CHEBI:58210"/>
    </cofactor>
</comment>
<dbReference type="InterPro" id="IPR050619">
    <property type="entry name" value="Flavodoxin"/>
</dbReference>
<sequence>MKKIGLFYGTSTAKTATIAKKVKAAFGDAKIDIIPVEDAWKKDFEEFDNIIVGVSTWFDGELPNYWDEVKPELEALDMKGKKVAIFGLGDQKKYPENFIDGVGLLAKVFESGGAKIVGLTSTDGYKFEKSYALRDGKFLGLAIDFENQQGKTDERVKKWVEQLKKEFD</sequence>